<evidence type="ECO:0000313" key="3">
    <source>
        <dbReference type="Proteomes" id="UP000596742"/>
    </source>
</evidence>
<feature type="compositionally biased region" description="Basic and acidic residues" evidence="1">
    <location>
        <begin position="10"/>
        <end position="22"/>
    </location>
</feature>
<keyword evidence="3" id="KW-1185">Reference proteome</keyword>
<sequence length="349" mass="38222">MSHQASNVDRMVEDGNRVDRGRPLVKVAGASSSPSPKVGKFTGERSASRRKSLRFLDQLVPEAAHIEQEKQESTDMSSAEDSCDQYVPPPSADDYSSDDSVKFIVRHRSDGHENVSNSVESPSDEEAPPAKKRKEVSNEEKDLLDSSAKGFVARTIAEFEASSAGTDVPAVAADVPAEESESDTDEADDPQPADEPVRRTEVPAVAADVPAEESGSDTEADDPQPADEPVRRRTRRAATKVYKGDTKRPRRECQIEGCTAAVVNLRRHMTVCHPDAEAVPVKTKGRPRDQGNRTYGGRLECGLCGSNTIRMDVHLKTVHKLEKDSEEFREAIQEAVPYEEGTQAQQELQ</sequence>
<feature type="compositionally biased region" description="Acidic residues" evidence="1">
    <location>
        <begin position="176"/>
        <end position="192"/>
    </location>
</feature>
<feature type="compositionally biased region" description="Basic and acidic residues" evidence="1">
    <location>
        <begin position="135"/>
        <end position="144"/>
    </location>
</feature>
<accession>A0A8B6GNG3</accession>
<dbReference type="AlphaFoldDB" id="A0A8B6GNG3"/>
<feature type="compositionally biased region" description="Acidic residues" evidence="1">
    <location>
        <begin position="210"/>
        <end position="225"/>
    </location>
</feature>
<proteinExistence type="predicted"/>
<gene>
    <name evidence="2" type="ORF">MGAL_10B034666</name>
</gene>
<name>A0A8B6GNG3_MYTGA</name>
<comment type="caution">
    <text evidence="2">The sequence shown here is derived from an EMBL/GenBank/DDBJ whole genome shotgun (WGS) entry which is preliminary data.</text>
</comment>
<protein>
    <submittedName>
        <fullName evidence="2">Uncharacterized protein</fullName>
    </submittedName>
</protein>
<organism evidence="2 3">
    <name type="scientific">Mytilus galloprovincialis</name>
    <name type="common">Mediterranean mussel</name>
    <dbReference type="NCBI Taxonomy" id="29158"/>
    <lineage>
        <taxon>Eukaryota</taxon>
        <taxon>Metazoa</taxon>
        <taxon>Spiralia</taxon>
        <taxon>Lophotrochozoa</taxon>
        <taxon>Mollusca</taxon>
        <taxon>Bivalvia</taxon>
        <taxon>Autobranchia</taxon>
        <taxon>Pteriomorphia</taxon>
        <taxon>Mytilida</taxon>
        <taxon>Mytiloidea</taxon>
        <taxon>Mytilidae</taxon>
        <taxon>Mytilinae</taxon>
        <taxon>Mytilus</taxon>
    </lineage>
</organism>
<feature type="region of interest" description="Disordered" evidence="1">
    <location>
        <begin position="1"/>
        <end position="248"/>
    </location>
</feature>
<dbReference type="Proteomes" id="UP000596742">
    <property type="component" value="Unassembled WGS sequence"/>
</dbReference>
<feature type="compositionally biased region" description="Basic and acidic residues" evidence="1">
    <location>
        <begin position="64"/>
        <end position="73"/>
    </location>
</feature>
<evidence type="ECO:0000256" key="1">
    <source>
        <dbReference type="SAM" id="MobiDB-lite"/>
    </source>
</evidence>
<dbReference type="EMBL" id="UYJE01008728">
    <property type="protein sequence ID" value="VDI66705.1"/>
    <property type="molecule type" value="Genomic_DNA"/>
</dbReference>
<evidence type="ECO:0000313" key="2">
    <source>
        <dbReference type="EMBL" id="VDI66705.1"/>
    </source>
</evidence>
<reference evidence="2" key="1">
    <citation type="submission" date="2018-11" db="EMBL/GenBank/DDBJ databases">
        <authorList>
            <person name="Alioto T."/>
            <person name="Alioto T."/>
        </authorList>
    </citation>
    <scope>NUCLEOTIDE SEQUENCE</scope>
</reference>